<accession>A0A0E9PK91</accession>
<reference evidence="1" key="2">
    <citation type="journal article" date="2015" name="Fish Shellfish Immunol.">
        <title>Early steps in the European eel (Anguilla anguilla)-Vibrio vulnificus interaction in the gills: Role of the RtxA13 toxin.</title>
        <authorList>
            <person name="Callol A."/>
            <person name="Pajuelo D."/>
            <person name="Ebbesson L."/>
            <person name="Teles M."/>
            <person name="MacKenzie S."/>
            <person name="Amaro C."/>
        </authorList>
    </citation>
    <scope>NUCLEOTIDE SEQUENCE</scope>
</reference>
<proteinExistence type="predicted"/>
<dbReference type="AlphaFoldDB" id="A0A0E9PK91"/>
<name>A0A0E9PK91_ANGAN</name>
<protein>
    <submittedName>
        <fullName evidence="1">Uncharacterized protein</fullName>
    </submittedName>
</protein>
<evidence type="ECO:0000313" key="1">
    <source>
        <dbReference type="EMBL" id="JAH04500.1"/>
    </source>
</evidence>
<sequence>MSSKYLTLVFTTMINWQYLHKISEPRPPLLQIKYCLYLCGQ</sequence>
<dbReference type="EMBL" id="GBXM01104077">
    <property type="protein sequence ID" value="JAH04500.1"/>
    <property type="molecule type" value="Transcribed_RNA"/>
</dbReference>
<organism evidence="1">
    <name type="scientific">Anguilla anguilla</name>
    <name type="common">European freshwater eel</name>
    <name type="synonym">Muraena anguilla</name>
    <dbReference type="NCBI Taxonomy" id="7936"/>
    <lineage>
        <taxon>Eukaryota</taxon>
        <taxon>Metazoa</taxon>
        <taxon>Chordata</taxon>
        <taxon>Craniata</taxon>
        <taxon>Vertebrata</taxon>
        <taxon>Euteleostomi</taxon>
        <taxon>Actinopterygii</taxon>
        <taxon>Neopterygii</taxon>
        <taxon>Teleostei</taxon>
        <taxon>Anguilliformes</taxon>
        <taxon>Anguillidae</taxon>
        <taxon>Anguilla</taxon>
    </lineage>
</organism>
<reference evidence="1" key="1">
    <citation type="submission" date="2014-11" db="EMBL/GenBank/DDBJ databases">
        <authorList>
            <person name="Amaro Gonzalez C."/>
        </authorList>
    </citation>
    <scope>NUCLEOTIDE SEQUENCE</scope>
</reference>